<feature type="non-terminal residue" evidence="2">
    <location>
        <position position="1"/>
    </location>
</feature>
<dbReference type="AlphaFoldDB" id="A0A368EZN4"/>
<dbReference type="Proteomes" id="UP000252519">
    <property type="component" value="Unassembled WGS sequence"/>
</dbReference>
<evidence type="ECO:0000256" key="1">
    <source>
        <dbReference type="SAM" id="MobiDB-lite"/>
    </source>
</evidence>
<comment type="caution">
    <text evidence="2">The sequence shown here is derived from an EMBL/GenBank/DDBJ whole genome shotgun (WGS) entry which is preliminary data.</text>
</comment>
<feature type="region of interest" description="Disordered" evidence="1">
    <location>
        <begin position="44"/>
        <end position="67"/>
    </location>
</feature>
<gene>
    <name evidence="2" type="ORF">ANCCAN_30155</name>
</gene>
<evidence type="ECO:0000313" key="2">
    <source>
        <dbReference type="EMBL" id="RCN24155.1"/>
    </source>
</evidence>
<feature type="compositionally biased region" description="Low complexity" evidence="1">
    <location>
        <begin position="53"/>
        <end position="67"/>
    </location>
</feature>
<dbReference type="STRING" id="29170.A0A368EZN4"/>
<name>A0A368EZN4_ANCCA</name>
<dbReference type="EMBL" id="JOJR01022859">
    <property type="protein sequence ID" value="RCN24155.1"/>
    <property type="molecule type" value="Genomic_DNA"/>
</dbReference>
<sequence length="98" mass="10694">KTPPVHFEVPPPILPQALNIAKEKPPDNSKLFHILTGARMLQSQRDKQAAEHIPSSVPGTSGSSVTIPVSRPEPVQVSLVVAVADPFNVMVRFRLLIR</sequence>
<evidence type="ECO:0000313" key="3">
    <source>
        <dbReference type="Proteomes" id="UP000252519"/>
    </source>
</evidence>
<proteinExistence type="predicted"/>
<reference evidence="2 3" key="1">
    <citation type="submission" date="2014-10" db="EMBL/GenBank/DDBJ databases">
        <title>Draft genome of the hookworm Ancylostoma caninum.</title>
        <authorList>
            <person name="Mitreva M."/>
        </authorList>
    </citation>
    <scope>NUCLEOTIDE SEQUENCE [LARGE SCALE GENOMIC DNA]</scope>
    <source>
        <strain evidence="2 3">Baltimore</strain>
    </source>
</reference>
<protein>
    <submittedName>
        <fullName evidence="2">Uncharacterized protein</fullName>
    </submittedName>
</protein>
<accession>A0A368EZN4</accession>
<organism evidence="2 3">
    <name type="scientific">Ancylostoma caninum</name>
    <name type="common">Dog hookworm</name>
    <dbReference type="NCBI Taxonomy" id="29170"/>
    <lineage>
        <taxon>Eukaryota</taxon>
        <taxon>Metazoa</taxon>
        <taxon>Ecdysozoa</taxon>
        <taxon>Nematoda</taxon>
        <taxon>Chromadorea</taxon>
        <taxon>Rhabditida</taxon>
        <taxon>Rhabditina</taxon>
        <taxon>Rhabditomorpha</taxon>
        <taxon>Strongyloidea</taxon>
        <taxon>Ancylostomatidae</taxon>
        <taxon>Ancylostomatinae</taxon>
        <taxon>Ancylostoma</taxon>
    </lineage>
</organism>
<keyword evidence="3" id="KW-1185">Reference proteome</keyword>